<dbReference type="PANTHER" id="PTHR48090">
    <property type="entry name" value="UNDECAPRENYL-PHOSPHATE 4-DEOXY-4-FORMAMIDO-L-ARABINOSE TRANSFERASE-RELATED"/>
    <property type="match status" value="1"/>
</dbReference>
<feature type="domain" description="Glycosyltransferase 2-like" evidence="1">
    <location>
        <begin position="5"/>
        <end position="162"/>
    </location>
</feature>
<sequence length="231" mass="25050">MKTAVIIPALNEVGNIGALVAQTLAQPVDWVIVVDNGSTDETAVLAAKAGASVVDEPRRGYGYACAAGTAVALQRSAEILVYMDGDFSSLPEELPRLITPIQADQADLVLGSRTLGHIAAGAMPPHQRFGNWLSSRLMSWLYRIHVTDLGPYRAIRASSMRQLTMQEMTFGWPTEMMVKVVKGNGRIIEVPVSWHARRSGKSKVSGTLRGSLLAAYYILGVTLKYSLLNRP</sequence>
<reference evidence="2" key="1">
    <citation type="submission" date="2018-06" db="EMBL/GenBank/DDBJ databases">
        <authorList>
            <person name="Zhirakovskaya E."/>
        </authorList>
    </citation>
    <scope>NUCLEOTIDE SEQUENCE</scope>
</reference>
<gene>
    <name evidence="2" type="ORF">MNBD_CHLOROFLEXI01-2972</name>
</gene>
<dbReference type="PANTHER" id="PTHR48090:SF7">
    <property type="entry name" value="RFBJ PROTEIN"/>
    <property type="match status" value="1"/>
</dbReference>
<accession>A0A3B0V039</accession>
<evidence type="ECO:0000259" key="1">
    <source>
        <dbReference type="Pfam" id="PF00535"/>
    </source>
</evidence>
<name>A0A3B0V039_9ZZZZ</name>
<dbReference type="Gene3D" id="3.90.550.10">
    <property type="entry name" value="Spore Coat Polysaccharide Biosynthesis Protein SpsA, Chain A"/>
    <property type="match status" value="1"/>
</dbReference>
<dbReference type="Pfam" id="PF00535">
    <property type="entry name" value="Glycos_transf_2"/>
    <property type="match status" value="1"/>
</dbReference>
<dbReference type="AlphaFoldDB" id="A0A3B0V039"/>
<dbReference type="CDD" id="cd04179">
    <property type="entry name" value="DPM_DPG-synthase_like"/>
    <property type="match status" value="1"/>
</dbReference>
<protein>
    <recommendedName>
        <fullName evidence="1">Glycosyltransferase 2-like domain-containing protein</fullName>
    </recommendedName>
</protein>
<dbReference type="InterPro" id="IPR050256">
    <property type="entry name" value="Glycosyltransferase_2"/>
</dbReference>
<evidence type="ECO:0000313" key="2">
    <source>
        <dbReference type="EMBL" id="VAW32132.1"/>
    </source>
</evidence>
<dbReference type="InterPro" id="IPR001173">
    <property type="entry name" value="Glyco_trans_2-like"/>
</dbReference>
<dbReference type="InterPro" id="IPR029044">
    <property type="entry name" value="Nucleotide-diphossugar_trans"/>
</dbReference>
<dbReference type="SUPFAM" id="SSF53448">
    <property type="entry name" value="Nucleotide-diphospho-sugar transferases"/>
    <property type="match status" value="1"/>
</dbReference>
<proteinExistence type="predicted"/>
<dbReference type="EMBL" id="UOEU01000324">
    <property type="protein sequence ID" value="VAW32132.1"/>
    <property type="molecule type" value="Genomic_DNA"/>
</dbReference>
<organism evidence="2">
    <name type="scientific">hydrothermal vent metagenome</name>
    <dbReference type="NCBI Taxonomy" id="652676"/>
    <lineage>
        <taxon>unclassified sequences</taxon>
        <taxon>metagenomes</taxon>
        <taxon>ecological metagenomes</taxon>
    </lineage>
</organism>